<proteinExistence type="predicted"/>
<evidence type="ECO:0000313" key="4">
    <source>
        <dbReference type="Proteomes" id="UP000093962"/>
    </source>
</evidence>
<dbReference type="AlphaFoldDB" id="A0A1A0MS12"/>
<feature type="compositionally biased region" description="Pro residues" evidence="1">
    <location>
        <begin position="151"/>
        <end position="161"/>
    </location>
</feature>
<accession>A0A1A0MS12</accession>
<feature type="region of interest" description="Disordered" evidence="1">
    <location>
        <begin position="134"/>
        <end position="161"/>
    </location>
</feature>
<feature type="signal peptide" evidence="2">
    <location>
        <begin position="1"/>
        <end position="30"/>
    </location>
</feature>
<sequence length="161" mass="14876">MISFGRIAVKIVASAGVCATAVAVSPTAAAVPLKTGGYACDASAVAPAAGAPAAAAAAAPCAAPAVESSGIVGPLAAAPVVPAAVPPVPAVVPPVPAAVPPVVPPIPAGLPIGAPIPIAAAPAAIPMDMGGVADGKEARTLRPVDAGGPTPNLPTQPGPQN</sequence>
<keyword evidence="2" id="KW-0732">Signal</keyword>
<evidence type="ECO:0000256" key="1">
    <source>
        <dbReference type="SAM" id="MobiDB-lite"/>
    </source>
</evidence>
<protein>
    <recommendedName>
        <fullName evidence="5">Beta-xylosidase</fullName>
    </recommendedName>
</protein>
<gene>
    <name evidence="3" type="ORF">A5642_19430</name>
</gene>
<dbReference type="OrthoDB" id="4641996at2"/>
<name>A0A1A0MS12_MYCMU</name>
<reference evidence="3 4" key="1">
    <citation type="submission" date="2016-06" db="EMBL/GenBank/DDBJ databases">
        <authorList>
            <person name="Kjaerup R.B."/>
            <person name="Dalgaard T.S."/>
            <person name="Juul-Madsen H.R."/>
        </authorList>
    </citation>
    <scope>NUCLEOTIDE SEQUENCE [LARGE SCALE GENOMIC DNA]</scope>
    <source>
        <strain evidence="3 4">1199456.5</strain>
    </source>
</reference>
<comment type="caution">
    <text evidence="3">The sequence shown here is derived from an EMBL/GenBank/DDBJ whole genome shotgun (WGS) entry which is preliminary data.</text>
</comment>
<dbReference type="EMBL" id="LZSF01000122">
    <property type="protein sequence ID" value="OBA87573.1"/>
    <property type="molecule type" value="Genomic_DNA"/>
</dbReference>
<evidence type="ECO:0008006" key="5">
    <source>
        <dbReference type="Google" id="ProtNLM"/>
    </source>
</evidence>
<organism evidence="3 4">
    <name type="scientific">Mycolicibacterium mucogenicum</name>
    <name type="common">Mycobacterium mucogenicum</name>
    <dbReference type="NCBI Taxonomy" id="56689"/>
    <lineage>
        <taxon>Bacteria</taxon>
        <taxon>Bacillati</taxon>
        <taxon>Actinomycetota</taxon>
        <taxon>Actinomycetes</taxon>
        <taxon>Mycobacteriales</taxon>
        <taxon>Mycobacteriaceae</taxon>
        <taxon>Mycolicibacterium</taxon>
    </lineage>
</organism>
<evidence type="ECO:0000313" key="3">
    <source>
        <dbReference type="EMBL" id="OBA87573.1"/>
    </source>
</evidence>
<dbReference type="Proteomes" id="UP000093962">
    <property type="component" value="Unassembled WGS sequence"/>
</dbReference>
<feature type="chain" id="PRO_5008295285" description="Beta-xylosidase" evidence="2">
    <location>
        <begin position="31"/>
        <end position="161"/>
    </location>
</feature>
<evidence type="ECO:0000256" key="2">
    <source>
        <dbReference type="SAM" id="SignalP"/>
    </source>
</evidence>